<evidence type="ECO:0000256" key="1">
    <source>
        <dbReference type="SAM" id="Phobius"/>
    </source>
</evidence>
<feature type="transmembrane region" description="Helical" evidence="1">
    <location>
        <begin position="21"/>
        <end position="48"/>
    </location>
</feature>
<dbReference type="Pfam" id="PF07963">
    <property type="entry name" value="N_methyl"/>
    <property type="match status" value="1"/>
</dbReference>
<sequence length="202" mass="22353">MKVLLHNKIPPSKKRDSHCGFTLIELMVAVSIFTLVMTISMGSILAVFDANKKSQTLRAVMDNVNFTLEGMTRAIRFGRNYHCGSGGDTAQPFSCDDGRTSLSVLDQNGKKHTYTLNTITNRIERTIDDRTPYPVTSPDVTINKLTFYVLGAYPYCSLGCSPTDMLQPRVIMVVGGHSGVKLNIKSSFSLQTTVSQRAFDFQ</sequence>
<accession>A0A1G2T5R5</accession>
<reference evidence="2 3" key="1">
    <citation type="journal article" date="2016" name="Nat. Commun.">
        <title>Thousands of microbial genomes shed light on interconnected biogeochemical processes in an aquifer system.</title>
        <authorList>
            <person name="Anantharaman K."/>
            <person name="Brown C.T."/>
            <person name="Hug L.A."/>
            <person name="Sharon I."/>
            <person name="Castelle C.J."/>
            <person name="Probst A.J."/>
            <person name="Thomas B.C."/>
            <person name="Singh A."/>
            <person name="Wilkins M.J."/>
            <person name="Karaoz U."/>
            <person name="Brodie E.L."/>
            <person name="Williams K.H."/>
            <person name="Hubbard S.S."/>
            <person name="Banfield J.F."/>
        </authorList>
    </citation>
    <scope>NUCLEOTIDE SEQUENCE [LARGE SCALE GENOMIC DNA]</scope>
</reference>
<name>A0A1G2T5R5_9BACT</name>
<dbReference type="EMBL" id="MHVL01000043">
    <property type="protein sequence ID" value="OHA92625.1"/>
    <property type="molecule type" value="Genomic_DNA"/>
</dbReference>
<dbReference type="AlphaFoldDB" id="A0A1G2T5R5"/>
<comment type="caution">
    <text evidence="2">The sequence shown here is derived from an EMBL/GenBank/DDBJ whole genome shotgun (WGS) entry which is preliminary data.</text>
</comment>
<dbReference type="InterPro" id="IPR012902">
    <property type="entry name" value="N_methyl_site"/>
</dbReference>
<dbReference type="Proteomes" id="UP000179264">
    <property type="component" value="Unassembled WGS sequence"/>
</dbReference>
<dbReference type="NCBIfam" id="TIGR02532">
    <property type="entry name" value="IV_pilin_GFxxxE"/>
    <property type="match status" value="1"/>
</dbReference>
<proteinExistence type="predicted"/>
<dbReference type="Gene3D" id="3.30.700.10">
    <property type="entry name" value="Glycoprotein, Type 4 Pilin"/>
    <property type="match status" value="1"/>
</dbReference>
<keyword evidence="1" id="KW-1133">Transmembrane helix</keyword>
<dbReference type="SUPFAM" id="SSF54523">
    <property type="entry name" value="Pili subunits"/>
    <property type="match status" value="1"/>
</dbReference>
<keyword evidence="1" id="KW-0812">Transmembrane</keyword>
<keyword evidence="1" id="KW-0472">Membrane</keyword>
<organism evidence="2 3">
    <name type="scientific">Candidatus Zambryskibacteria bacterium RIFCSPHIGHO2_02_38_10.5</name>
    <dbReference type="NCBI Taxonomy" id="1802742"/>
    <lineage>
        <taxon>Bacteria</taxon>
        <taxon>Candidatus Zambryskiibacteriota</taxon>
    </lineage>
</organism>
<evidence type="ECO:0000313" key="3">
    <source>
        <dbReference type="Proteomes" id="UP000179264"/>
    </source>
</evidence>
<evidence type="ECO:0000313" key="2">
    <source>
        <dbReference type="EMBL" id="OHA92625.1"/>
    </source>
</evidence>
<gene>
    <name evidence="2" type="ORF">A2W58_00515</name>
</gene>
<dbReference type="InterPro" id="IPR045584">
    <property type="entry name" value="Pilin-like"/>
</dbReference>
<protein>
    <submittedName>
        <fullName evidence="2">Uncharacterized protein</fullName>
    </submittedName>
</protein>